<gene>
    <name evidence="2" type="ORF">OCV51_13865</name>
</gene>
<evidence type="ECO:0008006" key="4">
    <source>
        <dbReference type="Google" id="ProtNLM"/>
    </source>
</evidence>
<name>A0ABT2TEL6_9FIRM</name>
<feature type="transmembrane region" description="Helical" evidence="1">
    <location>
        <begin position="135"/>
        <end position="156"/>
    </location>
</feature>
<feature type="transmembrane region" description="Helical" evidence="1">
    <location>
        <begin position="108"/>
        <end position="129"/>
    </location>
</feature>
<feature type="transmembrane region" description="Helical" evidence="1">
    <location>
        <begin position="76"/>
        <end position="96"/>
    </location>
</feature>
<sequence length="177" mass="19922">MHVKAKSMAFGGLLLAVSVVCMSLGSVIETNTLFLLAAASYFVGIVIREYGLKIGAAFYLADVLLGVLVAPNKIYVLSFAAMGFYILAVECIWHVLEKHPNIEKRHILFWVMKYVIFNVMYIPMVLVFQELLFSKAIPGSMLLIVIAAGQAGLWVYDRAYEYVQGHIWNKMRGRLLR</sequence>
<keyword evidence="3" id="KW-1185">Reference proteome</keyword>
<keyword evidence="1" id="KW-0812">Transmembrane</keyword>
<keyword evidence="1" id="KW-1133">Transmembrane helix</keyword>
<evidence type="ECO:0000256" key="1">
    <source>
        <dbReference type="SAM" id="Phobius"/>
    </source>
</evidence>
<accession>A0ABT2TEL6</accession>
<feature type="transmembrane region" description="Helical" evidence="1">
    <location>
        <begin position="54"/>
        <end position="70"/>
    </location>
</feature>
<dbReference type="RefSeq" id="WP_059066528.1">
    <property type="nucleotide sequence ID" value="NZ_JAOQJX010000032.1"/>
</dbReference>
<protein>
    <recommendedName>
        <fullName evidence="4">Rod shape-determining protein MreD</fullName>
    </recommendedName>
</protein>
<organism evidence="2 3">
    <name type="scientific">Faecalicatena acetigenes</name>
    <dbReference type="NCBI Taxonomy" id="2981790"/>
    <lineage>
        <taxon>Bacteria</taxon>
        <taxon>Bacillati</taxon>
        <taxon>Bacillota</taxon>
        <taxon>Clostridia</taxon>
        <taxon>Lachnospirales</taxon>
        <taxon>Lachnospiraceae</taxon>
        <taxon>Faecalicatena</taxon>
    </lineage>
</organism>
<evidence type="ECO:0000313" key="3">
    <source>
        <dbReference type="Proteomes" id="UP001652394"/>
    </source>
</evidence>
<comment type="caution">
    <text evidence="2">The sequence shown here is derived from an EMBL/GenBank/DDBJ whole genome shotgun (WGS) entry which is preliminary data.</text>
</comment>
<reference evidence="2 3" key="1">
    <citation type="journal article" date="2021" name="ISME Commun">
        <title>Automated analysis of genomic sequences facilitates high-throughput and comprehensive description of bacteria.</title>
        <authorList>
            <person name="Hitch T.C.A."/>
        </authorList>
    </citation>
    <scope>NUCLEOTIDE SEQUENCE [LARGE SCALE GENOMIC DNA]</scope>
    <source>
        <strain evidence="2 3">H2_18</strain>
    </source>
</reference>
<evidence type="ECO:0000313" key="2">
    <source>
        <dbReference type="EMBL" id="MCU6748728.1"/>
    </source>
</evidence>
<keyword evidence="1" id="KW-0472">Membrane</keyword>
<dbReference type="Proteomes" id="UP001652394">
    <property type="component" value="Unassembled WGS sequence"/>
</dbReference>
<dbReference type="EMBL" id="JAOQJX010000032">
    <property type="protein sequence ID" value="MCU6748728.1"/>
    <property type="molecule type" value="Genomic_DNA"/>
</dbReference>
<proteinExistence type="predicted"/>